<keyword evidence="3" id="KW-0597">Phosphoprotein</keyword>
<protein>
    <recommendedName>
        <fullName evidence="2">histidine kinase</fullName>
        <ecNumber evidence="2">2.7.13.3</ecNumber>
    </recommendedName>
</protein>
<dbReference type="EMBL" id="CP149822">
    <property type="protein sequence ID" value="WZN41840.1"/>
    <property type="molecule type" value="Genomic_DNA"/>
</dbReference>
<dbReference type="Proteomes" id="UP001485459">
    <property type="component" value="Chromosome"/>
</dbReference>
<dbReference type="InterPro" id="IPR036890">
    <property type="entry name" value="HATPase_C_sf"/>
</dbReference>
<dbReference type="Gene3D" id="1.10.287.130">
    <property type="match status" value="1"/>
</dbReference>
<dbReference type="RefSeq" id="WP_341836684.1">
    <property type="nucleotide sequence ID" value="NZ_CP149822.1"/>
</dbReference>
<dbReference type="Pfam" id="PF02518">
    <property type="entry name" value="HATPase_c"/>
    <property type="match status" value="1"/>
</dbReference>
<keyword evidence="5 9" id="KW-0418">Kinase</keyword>
<evidence type="ECO:0000256" key="2">
    <source>
        <dbReference type="ARBA" id="ARBA00012438"/>
    </source>
</evidence>
<dbReference type="SUPFAM" id="SSF47384">
    <property type="entry name" value="Homodimeric domain of signal transducing histidine kinase"/>
    <property type="match status" value="1"/>
</dbReference>
<evidence type="ECO:0000313" key="9">
    <source>
        <dbReference type="EMBL" id="WZN41840.1"/>
    </source>
</evidence>
<evidence type="ECO:0000256" key="3">
    <source>
        <dbReference type="ARBA" id="ARBA00022553"/>
    </source>
</evidence>
<feature type="domain" description="Histidine kinase" evidence="8">
    <location>
        <begin position="259"/>
        <end position="477"/>
    </location>
</feature>
<keyword evidence="7" id="KW-0812">Transmembrane</keyword>
<comment type="catalytic activity">
    <reaction evidence="1">
        <text>ATP + protein L-histidine = ADP + protein N-phospho-L-histidine.</text>
        <dbReference type="EC" id="2.7.13.3"/>
    </reaction>
</comment>
<evidence type="ECO:0000259" key="8">
    <source>
        <dbReference type="PROSITE" id="PS50109"/>
    </source>
</evidence>
<accession>A0ABZ2YRF4</accession>
<gene>
    <name evidence="9" type="ORF">WJU16_02165</name>
</gene>
<evidence type="ECO:0000256" key="5">
    <source>
        <dbReference type="ARBA" id="ARBA00022777"/>
    </source>
</evidence>
<dbReference type="EC" id="2.7.13.3" evidence="2"/>
<dbReference type="SMART" id="SM00388">
    <property type="entry name" value="HisKA"/>
    <property type="match status" value="1"/>
</dbReference>
<dbReference type="InterPro" id="IPR005467">
    <property type="entry name" value="His_kinase_dom"/>
</dbReference>
<feature type="transmembrane region" description="Helical" evidence="7">
    <location>
        <begin position="217"/>
        <end position="243"/>
    </location>
</feature>
<dbReference type="CDD" id="cd00082">
    <property type="entry name" value="HisKA"/>
    <property type="match status" value="1"/>
</dbReference>
<evidence type="ECO:0000313" key="10">
    <source>
        <dbReference type="Proteomes" id="UP001485459"/>
    </source>
</evidence>
<dbReference type="PANTHER" id="PTHR43711">
    <property type="entry name" value="TWO-COMPONENT HISTIDINE KINASE"/>
    <property type="match status" value="1"/>
</dbReference>
<keyword evidence="6" id="KW-0902">Two-component regulatory system</keyword>
<dbReference type="InterPro" id="IPR036097">
    <property type="entry name" value="HisK_dim/P_sf"/>
</dbReference>
<dbReference type="PROSITE" id="PS50109">
    <property type="entry name" value="HIS_KIN"/>
    <property type="match status" value="1"/>
</dbReference>
<organism evidence="9 10">
    <name type="scientific">Chitinophaga pollutisoli</name>
    <dbReference type="NCBI Taxonomy" id="3133966"/>
    <lineage>
        <taxon>Bacteria</taxon>
        <taxon>Pseudomonadati</taxon>
        <taxon>Bacteroidota</taxon>
        <taxon>Chitinophagia</taxon>
        <taxon>Chitinophagales</taxon>
        <taxon>Chitinophagaceae</taxon>
        <taxon>Chitinophaga</taxon>
    </lineage>
</organism>
<dbReference type="InterPro" id="IPR050736">
    <property type="entry name" value="Sensor_HK_Regulatory"/>
</dbReference>
<keyword evidence="10" id="KW-1185">Reference proteome</keyword>
<keyword evidence="7" id="KW-0472">Membrane</keyword>
<evidence type="ECO:0000256" key="4">
    <source>
        <dbReference type="ARBA" id="ARBA00022679"/>
    </source>
</evidence>
<keyword evidence="7" id="KW-1133">Transmembrane helix</keyword>
<dbReference type="SMART" id="SM00387">
    <property type="entry name" value="HATPase_c"/>
    <property type="match status" value="1"/>
</dbReference>
<dbReference type="Pfam" id="PF00512">
    <property type="entry name" value="HisKA"/>
    <property type="match status" value="1"/>
</dbReference>
<dbReference type="InterPro" id="IPR003594">
    <property type="entry name" value="HATPase_dom"/>
</dbReference>
<keyword evidence="4" id="KW-0808">Transferase</keyword>
<name>A0ABZ2YRF4_9BACT</name>
<evidence type="ECO:0000256" key="6">
    <source>
        <dbReference type="ARBA" id="ARBA00023012"/>
    </source>
</evidence>
<dbReference type="InterPro" id="IPR003661">
    <property type="entry name" value="HisK_dim/P_dom"/>
</dbReference>
<dbReference type="Gene3D" id="3.30.565.10">
    <property type="entry name" value="Histidine kinase-like ATPase, C-terminal domain"/>
    <property type="match status" value="1"/>
</dbReference>
<evidence type="ECO:0000256" key="1">
    <source>
        <dbReference type="ARBA" id="ARBA00000085"/>
    </source>
</evidence>
<sequence length="477" mass="55191">MKKSKFTYIVIAVVSFLALTSVQAYLIYNTFKLRNDQYKIPEKKIVRERYEREMTNENLFPGAGKIVDRYIENDNIYLLENYYKKDSAQFELLKQRMLDSTWQALTARNNMDSLLTDILQNNDIHETFRYALVLNAIDVAFESNRYIPLYEAGRFYPLLNVAAQKPMGLLIGGNLKKPGRHNLVSSLTLSSTRPYSYRISFSLFMDTDDRTLTILKLMWPLLLLSVLSVLGVVTIFFATYMNWLRQRKLSDMKSDFINNITHELHTPLAAIAVAGKSLRNDRINERKENILALTDVIERQSCRLRQLITQVLDITASGKIALNKSPQSVHQHLEEILLDFRLKYTEENILLELHKDARQAEAEIDPFWFATMVFNLLDNAVKYNTSKDKRITVSTRNNKKQLELRIEDNGIGIPAAVQRYVFDKFYRHTRQEVTQIKGLGLGLYYVKQCVEAHGWDLQTVSPPGKGTLFLISIPLLQ</sequence>
<dbReference type="GO" id="GO:0016301">
    <property type="term" value="F:kinase activity"/>
    <property type="evidence" value="ECO:0007669"/>
    <property type="project" value="UniProtKB-KW"/>
</dbReference>
<dbReference type="PANTHER" id="PTHR43711:SF1">
    <property type="entry name" value="HISTIDINE KINASE 1"/>
    <property type="match status" value="1"/>
</dbReference>
<dbReference type="SUPFAM" id="SSF55874">
    <property type="entry name" value="ATPase domain of HSP90 chaperone/DNA topoisomerase II/histidine kinase"/>
    <property type="match status" value="1"/>
</dbReference>
<reference evidence="10" key="1">
    <citation type="submission" date="2024-03" db="EMBL/GenBank/DDBJ databases">
        <title>Chitinophaga horti sp. nov., isolated from garden soil.</title>
        <authorList>
            <person name="Lee D.S."/>
            <person name="Han D.M."/>
            <person name="Baek J.H."/>
            <person name="Choi D.G."/>
            <person name="Jeon J.H."/>
            <person name="Jeon C.O."/>
        </authorList>
    </citation>
    <scope>NUCLEOTIDE SEQUENCE [LARGE SCALE GENOMIC DNA]</scope>
    <source>
        <strain evidence="10">GPA1</strain>
    </source>
</reference>
<dbReference type="CDD" id="cd00075">
    <property type="entry name" value="HATPase"/>
    <property type="match status" value="1"/>
</dbReference>
<evidence type="ECO:0000256" key="7">
    <source>
        <dbReference type="SAM" id="Phobius"/>
    </source>
</evidence>
<dbReference type="InterPro" id="IPR004358">
    <property type="entry name" value="Sig_transdc_His_kin-like_C"/>
</dbReference>
<proteinExistence type="predicted"/>
<dbReference type="PRINTS" id="PR00344">
    <property type="entry name" value="BCTRLSENSOR"/>
</dbReference>